<dbReference type="InterPro" id="IPR006860">
    <property type="entry name" value="FecR"/>
</dbReference>
<evidence type="ECO:0000256" key="2">
    <source>
        <dbReference type="SAM" id="SignalP"/>
    </source>
</evidence>
<name>A0A157ZAM3_9BURK</name>
<dbReference type="PANTHER" id="PTHR38731:SF3">
    <property type="entry name" value="BLL6125 PROTEIN"/>
    <property type="match status" value="1"/>
</dbReference>
<dbReference type="Pfam" id="PF20245">
    <property type="entry name" value="DUF6600"/>
    <property type="match status" value="1"/>
</dbReference>
<evidence type="ECO:0000313" key="5">
    <source>
        <dbReference type="Proteomes" id="UP000054978"/>
    </source>
</evidence>
<evidence type="ECO:0000256" key="1">
    <source>
        <dbReference type="SAM" id="MobiDB-lite"/>
    </source>
</evidence>
<feature type="chain" id="PRO_5007619072" evidence="2">
    <location>
        <begin position="27"/>
        <end position="753"/>
    </location>
</feature>
<organism evidence="4 5">
    <name type="scientific">Caballeronia ptereochthonis</name>
    <dbReference type="NCBI Taxonomy" id="1777144"/>
    <lineage>
        <taxon>Bacteria</taxon>
        <taxon>Pseudomonadati</taxon>
        <taxon>Pseudomonadota</taxon>
        <taxon>Betaproteobacteria</taxon>
        <taxon>Burkholderiales</taxon>
        <taxon>Burkholderiaceae</taxon>
        <taxon>Caballeronia</taxon>
    </lineage>
</organism>
<protein>
    <submittedName>
        <fullName evidence="4">RE17165p</fullName>
    </submittedName>
</protein>
<keyword evidence="2" id="KW-0732">Signal</keyword>
<dbReference type="STRING" id="1777144.AWB83_00389"/>
<dbReference type="Pfam" id="PF04773">
    <property type="entry name" value="FecR"/>
    <property type="match status" value="1"/>
</dbReference>
<gene>
    <name evidence="4" type="ORF">AWB83_00389</name>
</gene>
<feature type="compositionally biased region" description="Low complexity" evidence="1">
    <location>
        <begin position="606"/>
        <end position="623"/>
    </location>
</feature>
<dbReference type="PANTHER" id="PTHR38731">
    <property type="entry name" value="LIPL45-RELATED LIPOPROTEIN-RELATED"/>
    <property type="match status" value="1"/>
</dbReference>
<accession>A0A157ZAM3</accession>
<dbReference type="EMBL" id="FCOB02000001">
    <property type="protein sequence ID" value="SAK42528.1"/>
    <property type="molecule type" value="Genomic_DNA"/>
</dbReference>
<feature type="compositionally biased region" description="Low complexity" evidence="1">
    <location>
        <begin position="733"/>
        <end position="743"/>
    </location>
</feature>
<reference evidence="4" key="1">
    <citation type="submission" date="2016-01" db="EMBL/GenBank/DDBJ databases">
        <authorList>
            <person name="Peeters C."/>
        </authorList>
    </citation>
    <scope>NUCLEOTIDE SEQUENCE [LARGE SCALE GENOMIC DNA]</scope>
    <source>
        <strain evidence="4">LMG 29326</strain>
    </source>
</reference>
<feature type="region of interest" description="Disordered" evidence="1">
    <location>
        <begin position="519"/>
        <end position="753"/>
    </location>
</feature>
<dbReference type="RefSeq" id="WP_087042582.1">
    <property type="nucleotide sequence ID" value="NZ_FCOB02000001.1"/>
</dbReference>
<feature type="compositionally biased region" description="Low complexity" evidence="1">
    <location>
        <begin position="653"/>
        <end position="669"/>
    </location>
</feature>
<evidence type="ECO:0000259" key="3">
    <source>
        <dbReference type="Pfam" id="PF04773"/>
    </source>
</evidence>
<feature type="compositionally biased region" description="Low complexity" evidence="1">
    <location>
        <begin position="692"/>
        <end position="703"/>
    </location>
</feature>
<dbReference type="Proteomes" id="UP000054978">
    <property type="component" value="Unassembled WGS sequence"/>
</dbReference>
<feature type="signal peptide" evidence="2">
    <location>
        <begin position="1"/>
        <end position="26"/>
    </location>
</feature>
<dbReference type="InterPro" id="IPR046535">
    <property type="entry name" value="DUF6600"/>
</dbReference>
<feature type="compositionally biased region" description="Low complexity" evidence="1">
    <location>
        <begin position="519"/>
        <end position="534"/>
    </location>
</feature>
<feature type="domain" description="FecR protein" evidence="3">
    <location>
        <begin position="93"/>
        <end position="174"/>
    </location>
</feature>
<proteinExistence type="predicted"/>
<keyword evidence="5" id="KW-1185">Reference proteome</keyword>
<comment type="caution">
    <text evidence="4">The sequence shown here is derived from an EMBL/GenBank/DDBJ whole genome shotgun (WGS) entry which is preliminary data.</text>
</comment>
<sequence>MKIRTIAAATLCACALFSISGPGAFAQTSPAAAAQSSQNDPPGRIARLNYMAGTVTTEPAGASDWSYAQINRPLTTGDQLWNDQNARSELHIGSTAVRLGSSTALSVLALDDNAAQLKVAQGTLSTHVRELPPGTSYEIDTPNAALAITTPGDMRVDVAPDGRATTVTVRSGGVTAYGDGGAVQLAGGQQVTFEGTNLQQASANAAPGPDAFDQWAASRDAAEDRSISARYVSRDIPGYQDLDANGTWRSDPSYGPVWVPNSVSADWAPYREGHWAWQDPWGWTWVDDAPWGFAPYHYGRWAYIGSQWAWVPGPTAVSAPPAYAPALVAFVGNGDSGVDWNVALTVGGVAAAGLAWFPLGPGEAWHPHRDGWSPRYYERVNRNVYVDRSEHNTYVNYRAPRALTAAPANMFVRGQPVGHQPYAVDPARWRNPRFFAGAPGIAPTRDSLAPGARRADYRPPQGGYARPVVATRAPVAPPAFHDRYVQAHDGYGPAPRSQNVHLVATHGPARAVIAGGAANAPHAPHAPMPQGAPSSPSPGGSPRPGFAAMQGGAQPMQPHGNGVPRPPQQAQFGGDPRFAHGEASPHGRPAANEPRVPAQAMQSGRPPQQAQAPMQQPHPGHAPHVGRGAPNRPMQAQAPHVEHGAPNPPMSMQPAVAQHAPPQHQPEPVHQARIEQPRAPMPAPQPRHEMQQPRAPQEAQRPQVHQEPPRQPMHQEVRQAPPQPHQDPHQEPHQQPQQAQQPQHGGGNDHHRG</sequence>
<dbReference type="AlphaFoldDB" id="A0A157ZAM3"/>
<dbReference type="OrthoDB" id="5485224at2"/>
<evidence type="ECO:0000313" key="4">
    <source>
        <dbReference type="EMBL" id="SAK42528.1"/>
    </source>
</evidence>